<dbReference type="Proteomes" id="UP001219862">
    <property type="component" value="Unassembled WGS sequence"/>
</dbReference>
<keyword evidence="2" id="KW-0808">Transferase</keyword>
<reference evidence="2 3" key="1">
    <citation type="submission" date="2022-10" db="EMBL/GenBank/DDBJ databases">
        <title>paucibacter sp. hw8 Genome sequencing.</title>
        <authorList>
            <person name="Park S."/>
        </authorList>
    </citation>
    <scope>NUCLEOTIDE SEQUENCE [LARGE SCALE GENOMIC DNA]</scope>
    <source>
        <strain evidence="3">hw8</strain>
    </source>
</reference>
<dbReference type="Pfam" id="PF13579">
    <property type="entry name" value="Glyco_trans_4_4"/>
    <property type="match status" value="1"/>
</dbReference>
<keyword evidence="3" id="KW-1185">Reference proteome</keyword>
<protein>
    <submittedName>
        <fullName evidence="2">Glycosyltransferase</fullName>
        <ecNumber evidence="2">2.4.-.-</ecNumber>
    </submittedName>
</protein>
<gene>
    <name evidence="2" type="ORF">PRZ01_13275</name>
</gene>
<evidence type="ECO:0000313" key="2">
    <source>
        <dbReference type="EMBL" id="MDC8786165.1"/>
    </source>
</evidence>
<keyword evidence="2" id="KW-0328">Glycosyltransferase</keyword>
<dbReference type="InterPro" id="IPR028098">
    <property type="entry name" value="Glyco_trans_4-like_N"/>
</dbReference>
<dbReference type="RefSeq" id="WP_273597280.1">
    <property type="nucleotide sequence ID" value="NZ_JAQQXS010000011.1"/>
</dbReference>
<dbReference type="GO" id="GO:0016757">
    <property type="term" value="F:glycosyltransferase activity"/>
    <property type="evidence" value="ECO:0007669"/>
    <property type="project" value="UniProtKB-KW"/>
</dbReference>
<comment type="caution">
    <text evidence="2">The sequence shown here is derived from an EMBL/GenBank/DDBJ whole genome shotgun (WGS) entry which is preliminary data.</text>
</comment>
<name>A0ABT5KTC2_9BURK</name>
<evidence type="ECO:0000313" key="3">
    <source>
        <dbReference type="Proteomes" id="UP001219862"/>
    </source>
</evidence>
<accession>A0ABT5KTC2</accession>
<organism evidence="2 3">
    <name type="scientific">Roseateles koreensis</name>
    <dbReference type="NCBI Taxonomy" id="2987526"/>
    <lineage>
        <taxon>Bacteria</taxon>
        <taxon>Pseudomonadati</taxon>
        <taxon>Pseudomonadota</taxon>
        <taxon>Betaproteobacteria</taxon>
        <taxon>Burkholderiales</taxon>
        <taxon>Sphaerotilaceae</taxon>
        <taxon>Roseateles</taxon>
    </lineage>
</organism>
<dbReference type="EC" id="2.4.-.-" evidence="2"/>
<evidence type="ECO:0000259" key="1">
    <source>
        <dbReference type="Pfam" id="PF13579"/>
    </source>
</evidence>
<dbReference type="SUPFAM" id="SSF53756">
    <property type="entry name" value="UDP-Glycosyltransferase/glycogen phosphorylase"/>
    <property type="match status" value="1"/>
</dbReference>
<feature type="domain" description="Glycosyltransferase subfamily 4-like N-terminal" evidence="1">
    <location>
        <begin position="16"/>
        <end position="199"/>
    </location>
</feature>
<sequence>MIAYHFPPLAGSSGIQRTLRFAQQLPELGWQPLVLSANPRAYPSTSDDLLAEIPPDLVVRRAFALDTARQLSVFGHYPGFLARPDRWVSWRRDAVRQGLQMIERYRPDVIWSTFPIATAHLIGAELQRKSGLPWVADFRDPMAQEGYPKDPKIWASYRHVEQLVFDQAHHCTFTTPGAVEYYRQRFPHRASHISLLENGYDEPSFLAAEKDRHALQGELGSSSPKVLLHSGIVYPSERDPSCLFAALANVAREGRLSPSDLRLRFRGSAHDELVRQMATVAGVGEFVELLPPLPYQAALAEMMSVDGLFILQASNCNDQIPAKIYEYFRAGRPVFGLTDPRGDTAATLRAAGLQEIVALDSIDAIASALPRWLDQLRTGTASLPEAAKVRAASRHMRSKSLAALLEQACQGNN</sequence>
<dbReference type="Gene3D" id="3.40.50.2000">
    <property type="entry name" value="Glycogen Phosphorylase B"/>
    <property type="match status" value="1"/>
</dbReference>
<dbReference type="EMBL" id="JAQQXS010000011">
    <property type="protein sequence ID" value="MDC8786165.1"/>
    <property type="molecule type" value="Genomic_DNA"/>
</dbReference>
<proteinExistence type="predicted"/>